<keyword evidence="6 12" id="KW-0479">Metal-binding</keyword>
<dbReference type="GO" id="GO:0008270">
    <property type="term" value="F:zinc ion binding"/>
    <property type="evidence" value="ECO:0007669"/>
    <property type="project" value="UniProtKB-UniRule"/>
</dbReference>
<comment type="cofactor">
    <cofactor evidence="12">
        <name>Zn(2+)</name>
        <dbReference type="ChEBI" id="CHEBI:29105"/>
    </cofactor>
    <text evidence="12">Binds 1 zinc ion per subunit.</text>
</comment>
<sequence length="280" mass="30670">MALFMGFIALVAYIFGQASGYGISYAGIALMISGLLTLGSYYYGDRLVLALSGAHPADRNKDFDFYTVAENLSIAAGLPTPKLYIIEDTATNAFATGRDPKHAVVCATRGILQKLDRAELEGVIAHELSHVKNYDIRLMAVVAVLVGMIAFLSDWFLRSLWWGGRKDRDNDKLGGMIFIVGIVLALLSPVIASLIQLAVSRRREFLADASGALLTRYPEGLARALEKISKDKEVLEVATNATAHLYIANPFKGKDFGAWFAGLFNTHPPIEERIKILRSM</sequence>
<feature type="domain" description="Peptidase M48" evidence="13">
    <location>
        <begin position="68"/>
        <end position="279"/>
    </location>
</feature>
<feature type="binding site" evidence="12">
    <location>
        <position position="130"/>
    </location>
    <ligand>
        <name>Zn(2+)</name>
        <dbReference type="ChEBI" id="CHEBI:29105"/>
        <note>catalytic</note>
    </ligand>
</feature>
<keyword evidence="11 12" id="KW-0472">Membrane</keyword>
<evidence type="ECO:0000313" key="14">
    <source>
        <dbReference type="EMBL" id="OGG13050.1"/>
    </source>
</evidence>
<dbReference type="InterPro" id="IPR022919">
    <property type="entry name" value="Pept_M48_protease_HtpX"/>
</dbReference>
<evidence type="ECO:0000256" key="12">
    <source>
        <dbReference type="HAMAP-Rule" id="MF_00188"/>
    </source>
</evidence>
<evidence type="ECO:0000256" key="4">
    <source>
        <dbReference type="ARBA" id="ARBA00022670"/>
    </source>
</evidence>
<dbReference type="EMBL" id="MFJE01000063">
    <property type="protein sequence ID" value="OGG13050.1"/>
    <property type="molecule type" value="Genomic_DNA"/>
</dbReference>
<dbReference type="PANTHER" id="PTHR43221">
    <property type="entry name" value="PROTEASE HTPX"/>
    <property type="match status" value="1"/>
</dbReference>
<dbReference type="AlphaFoldDB" id="A0A1F5ZKP3"/>
<evidence type="ECO:0000256" key="8">
    <source>
        <dbReference type="ARBA" id="ARBA00022833"/>
    </source>
</evidence>
<dbReference type="GO" id="GO:0004222">
    <property type="term" value="F:metalloendopeptidase activity"/>
    <property type="evidence" value="ECO:0007669"/>
    <property type="project" value="UniProtKB-UniRule"/>
</dbReference>
<dbReference type="HAMAP" id="MF_00188">
    <property type="entry name" value="Pept_M48_protease_HtpX"/>
    <property type="match status" value="1"/>
</dbReference>
<evidence type="ECO:0000256" key="9">
    <source>
        <dbReference type="ARBA" id="ARBA00022989"/>
    </source>
</evidence>
<evidence type="ECO:0000256" key="7">
    <source>
        <dbReference type="ARBA" id="ARBA00022801"/>
    </source>
</evidence>
<keyword evidence="9 12" id="KW-1133">Transmembrane helix</keyword>
<feature type="active site" evidence="12">
    <location>
        <position position="127"/>
    </location>
</feature>
<evidence type="ECO:0000259" key="13">
    <source>
        <dbReference type="Pfam" id="PF01435"/>
    </source>
</evidence>
<keyword evidence="7 12" id="KW-0378">Hydrolase</keyword>
<dbReference type="Proteomes" id="UP000177383">
    <property type="component" value="Unassembled WGS sequence"/>
</dbReference>
<evidence type="ECO:0000256" key="2">
    <source>
        <dbReference type="ARBA" id="ARBA00009779"/>
    </source>
</evidence>
<evidence type="ECO:0000256" key="1">
    <source>
        <dbReference type="ARBA" id="ARBA00004651"/>
    </source>
</evidence>
<comment type="caution">
    <text evidence="14">The sequence shown here is derived from an EMBL/GenBank/DDBJ whole genome shotgun (WGS) entry which is preliminary data.</text>
</comment>
<dbReference type="Pfam" id="PF01435">
    <property type="entry name" value="Peptidase_M48"/>
    <property type="match status" value="1"/>
</dbReference>
<dbReference type="GO" id="GO:0006508">
    <property type="term" value="P:proteolysis"/>
    <property type="evidence" value="ECO:0007669"/>
    <property type="project" value="UniProtKB-KW"/>
</dbReference>
<dbReference type="PANTHER" id="PTHR43221:SF1">
    <property type="entry name" value="PROTEASE HTPX"/>
    <property type="match status" value="1"/>
</dbReference>
<evidence type="ECO:0000256" key="10">
    <source>
        <dbReference type="ARBA" id="ARBA00023049"/>
    </source>
</evidence>
<evidence type="ECO:0000256" key="6">
    <source>
        <dbReference type="ARBA" id="ARBA00022723"/>
    </source>
</evidence>
<keyword evidence="4 12" id="KW-0645">Protease</keyword>
<evidence type="ECO:0000256" key="3">
    <source>
        <dbReference type="ARBA" id="ARBA00022475"/>
    </source>
</evidence>
<dbReference type="Gene3D" id="3.30.2010.10">
    <property type="entry name" value="Metalloproteases ('zincins'), catalytic domain"/>
    <property type="match status" value="1"/>
</dbReference>
<protein>
    <recommendedName>
        <fullName evidence="12">Protease HtpX homolog</fullName>
        <ecNumber evidence="12">3.4.24.-</ecNumber>
    </recommendedName>
</protein>
<proteinExistence type="inferred from homology"/>
<dbReference type="GO" id="GO:0005886">
    <property type="term" value="C:plasma membrane"/>
    <property type="evidence" value="ECO:0007669"/>
    <property type="project" value="UniProtKB-SubCell"/>
</dbReference>
<reference evidence="14 15" key="1">
    <citation type="journal article" date="2016" name="Nat. Commun.">
        <title>Thousands of microbial genomes shed light on interconnected biogeochemical processes in an aquifer system.</title>
        <authorList>
            <person name="Anantharaman K."/>
            <person name="Brown C.T."/>
            <person name="Hug L.A."/>
            <person name="Sharon I."/>
            <person name="Castelle C.J."/>
            <person name="Probst A.J."/>
            <person name="Thomas B.C."/>
            <person name="Singh A."/>
            <person name="Wilkins M.J."/>
            <person name="Karaoz U."/>
            <person name="Brodie E.L."/>
            <person name="Williams K.H."/>
            <person name="Hubbard S.S."/>
            <person name="Banfield J.F."/>
        </authorList>
    </citation>
    <scope>NUCLEOTIDE SEQUENCE [LARGE SCALE GENOMIC DNA]</scope>
</reference>
<dbReference type="CDD" id="cd07340">
    <property type="entry name" value="M48B_Htpx_like"/>
    <property type="match status" value="1"/>
</dbReference>
<feature type="binding site" evidence="12">
    <location>
        <position position="204"/>
    </location>
    <ligand>
        <name>Zn(2+)</name>
        <dbReference type="ChEBI" id="CHEBI:29105"/>
        <note>catalytic</note>
    </ligand>
</feature>
<dbReference type="InterPro" id="IPR050083">
    <property type="entry name" value="HtpX_protease"/>
</dbReference>
<evidence type="ECO:0000256" key="11">
    <source>
        <dbReference type="ARBA" id="ARBA00023136"/>
    </source>
</evidence>
<keyword evidence="3 12" id="KW-1003">Cell membrane</keyword>
<feature type="binding site" evidence="12">
    <location>
        <position position="126"/>
    </location>
    <ligand>
        <name>Zn(2+)</name>
        <dbReference type="ChEBI" id="CHEBI:29105"/>
        <note>catalytic</note>
    </ligand>
</feature>
<keyword evidence="8 12" id="KW-0862">Zinc</keyword>
<comment type="similarity">
    <text evidence="2 12">Belongs to the peptidase M48B family.</text>
</comment>
<organism evidence="14 15">
    <name type="scientific">Candidatus Gottesmanbacteria bacterium RIFCSPHIGHO2_01_FULL_39_10</name>
    <dbReference type="NCBI Taxonomy" id="1798375"/>
    <lineage>
        <taxon>Bacteria</taxon>
        <taxon>Candidatus Gottesmaniibacteriota</taxon>
    </lineage>
</organism>
<keyword evidence="10 12" id="KW-0482">Metalloprotease</keyword>
<evidence type="ECO:0000313" key="15">
    <source>
        <dbReference type="Proteomes" id="UP000177383"/>
    </source>
</evidence>
<dbReference type="EC" id="3.4.24.-" evidence="12"/>
<gene>
    <name evidence="12" type="primary">htpX</name>
    <name evidence="14" type="ORF">A2773_00125</name>
</gene>
<accession>A0A1F5ZKP3</accession>
<dbReference type="STRING" id="1798375.A2773_00125"/>
<keyword evidence="5 12" id="KW-0812">Transmembrane</keyword>
<dbReference type="InterPro" id="IPR001915">
    <property type="entry name" value="Peptidase_M48"/>
</dbReference>
<evidence type="ECO:0000256" key="5">
    <source>
        <dbReference type="ARBA" id="ARBA00022692"/>
    </source>
</evidence>
<comment type="subcellular location">
    <subcellularLocation>
        <location evidence="1 12">Cell membrane</location>
        <topology evidence="1 12">Multi-pass membrane protein</topology>
    </subcellularLocation>
</comment>
<feature type="transmembrane region" description="Helical" evidence="12">
    <location>
        <begin position="138"/>
        <end position="157"/>
    </location>
</feature>
<name>A0A1F5ZKP3_9BACT</name>
<feature type="transmembrane region" description="Helical" evidence="12">
    <location>
        <begin position="177"/>
        <end position="199"/>
    </location>
</feature>
<feature type="transmembrane region" description="Helical" evidence="12">
    <location>
        <begin position="26"/>
        <end position="44"/>
    </location>
</feature>